<feature type="compositionally biased region" description="Basic and acidic residues" evidence="1">
    <location>
        <begin position="42"/>
        <end position="51"/>
    </location>
</feature>
<dbReference type="OrthoDB" id="9825458at2"/>
<name>A0A562SZR5_CHIJA</name>
<accession>A0A562SZR5</accession>
<feature type="compositionally biased region" description="Basic and acidic residues" evidence="1">
    <location>
        <begin position="76"/>
        <end position="86"/>
    </location>
</feature>
<evidence type="ECO:0000313" key="3">
    <source>
        <dbReference type="Proteomes" id="UP000316778"/>
    </source>
</evidence>
<gene>
    <name evidence="2" type="ORF">LX66_3752</name>
</gene>
<evidence type="ECO:0008006" key="4">
    <source>
        <dbReference type="Google" id="ProtNLM"/>
    </source>
</evidence>
<sequence length="108" mass="11932">MHKLHVLLMLTGGFIIAATACRKENTLQQAGQEAFGALYDSTGHDTIRPPHDTLPPDSCPHDTVPHDTIPYPPHDTVPHPPHDTLPHDTVPYPPHDTLPGDSARYRRP</sequence>
<evidence type="ECO:0000256" key="1">
    <source>
        <dbReference type="SAM" id="MobiDB-lite"/>
    </source>
</evidence>
<dbReference type="Proteomes" id="UP000316778">
    <property type="component" value="Unassembled WGS sequence"/>
</dbReference>
<protein>
    <recommendedName>
        <fullName evidence="4">Lipoprotein</fullName>
    </recommendedName>
</protein>
<proteinExistence type="predicted"/>
<dbReference type="EMBL" id="VLLG01000004">
    <property type="protein sequence ID" value="TWI86494.1"/>
    <property type="molecule type" value="Genomic_DNA"/>
</dbReference>
<dbReference type="AlphaFoldDB" id="A0A562SZR5"/>
<dbReference type="RefSeq" id="WP_145716353.1">
    <property type="nucleotide sequence ID" value="NZ_BAAAFY010000005.1"/>
</dbReference>
<evidence type="ECO:0000313" key="2">
    <source>
        <dbReference type="EMBL" id="TWI86494.1"/>
    </source>
</evidence>
<comment type="caution">
    <text evidence="2">The sequence shown here is derived from an EMBL/GenBank/DDBJ whole genome shotgun (WGS) entry which is preliminary data.</text>
</comment>
<dbReference type="PROSITE" id="PS51257">
    <property type="entry name" value="PROKAR_LIPOPROTEIN"/>
    <property type="match status" value="1"/>
</dbReference>
<keyword evidence="3" id="KW-1185">Reference proteome</keyword>
<feature type="region of interest" description="Disordered" evidence="1">
    <location>
        <begin position="41"/>
        <end position="108"/>
    </location>
</feature>
<organism evidence="2 3">
    <name type="scientific">Chitinophaga japonensis</name>
    <name type="common">Flexibacter japonensis</name>
    <dbReference type="NCBI Taxonomy" id="104662"/>
    <lineage>
        <taxon>Bacteria</taxon>
        <taxon>Pseudomonadati</taxon>
        <taxon>Bacteroidota</taxon>
        <taxon>Chitinophagia</taxon>
        <taxon>Chitinophagales</taxon>
        <taxon>Chitinophagaceae</taxon>
        <taxon>Chitinophaga</taxon>
    </lineage>
</organism>
<reference evidence="2 3" key="1">
    <citation type="journal article" date="2013" name="Stand. Genomic Sci.">
        <title>Genomic Encyclopedia of Type Strains, Phase I: The one thousand microbial genomes (KMG-I) project.</title>
        <authorList>
            <person name="Kyrpides N.C."/>
            <person name="Woyke T."/>
            <person name="Eisen J.A."/>
            <person name="Garrity G."/>
            <person name="Lilburn T.G."/>
            <person name="Beck B.J."/>
            <person name="Whitman W.B."/>
            <person name="Hugenholtz P."/>
            <person name="Klenk H.P."/>
        </authorList>
    </citation>
    <scope>NUCLEOTIDE SEQUENCE [LARGE SCALE GENOMIC DNA]</scope>
    <source>
        <strain evidence="2 3">DSM 13484</strain>
    </source>
</reference>